<dbReference type="EMBL" id="JABBXF010000030">
    <property type="protein sequence ID" value="NVK78940.1"/>
    <property type="molecule type" value="Genomic_DNA"/>
</dbReference>
<reference evidence="3 4" key="1">
    <citation type="submission" date="2020-04" db="EMBL/GenBank/DDBJ databases">
        <title>Draft Genome Sequence of Streptomyces morookaense DSM 40503, an 8-azaguanine-producing strain.</title>
        <authorList>
            <person name="Qi J."/>
            <person name="Gao J.-M."/>
        </authorList>
    </citation>
    <scope>NUCLEOTIDE SEQUENCE [LARGE SCALE GENOMIC DNA]</scope>
    <source>
        <strain evidence="3 4">DSM 40503</strain>
    </source>
</reference>
<dbReference type="AlphaFoldDB" id="A0A7Y7B4Y2"/>
<evidence type="ECO:0000313" key="4">
    <source>
        <dbReference type="Proteomes" id="UP000587462"/>
    </source>
</evidence>
<protein>
    <submittedName>
        <fullName evidence="3">DUF4232 domain-containing protein</fullName>
    </submittedName>
</protein>
<dbReference type="PROSITE" id="PS51318">
    <property type="entry name" value="TAT"/>
    <property type="match status" value="1"/>
</dbReference>
<keyword evidence="4" id="KW-1185">Reference proteome</keyword>
<evidence type="ECO:0000256" key="1">
    <source>
        <dbReference type="SAM" id="SignalP"/>
    </source>
</evidence>
<feature type="signal peptide" evidence="1">
    <location>
        <begin position="1"/>
        <end position="41"/>
    </location>
</feature>
<dbReference type="Pfam" id="PF14016">
    <property type="entry name" value="DUF4232"/>
    <property type="match status" value="1"/>
</dbReference>
<proteinExistence type="predicted"/>
<sequence>MSHRRGHSIMRDTLRKAAAAAVATAALAAGTVVTGASTATAATGETTATCQTSGLRAELTATDPDQIGMSHRGKLLRLTNTSDRTCALRGYPGLELEDAGHRPLGADTRWGSTYFVQDPGKQTLFLQPGRSAEADLVWAVADGTRDLRASYLEITPPASADHLTIPFEERVTNGVLSVTALAYRISVP</sequence>
<dbReference type="InterPro" id="IPR006311">
    <property type="entry name" value="TAT_signal"/>
</dbReference>
<organism evidence="3 4">
    <name type="scientific">Streptomyces morookaense</name>
    <name type="common">Streptoverticillium morookaense</name>
    <dbReference type="NCBI Taxonomy" id="1970"/>
    <lineage>
        <taxon>Bacteria</taxon>
        <taxon>Bacillati</taxon>
        <taxon>Actinomycetota</taxon>
        <taxon>Actinomycetes</taxon>
        <taxon>Kitasatosporales</taxon>
        <taxon>Streptomycetaceae</taxon>
        <taxon>Streptomyces</taxon>
    </lineage>
</organism>
<gene>
    <name evidence="3" type="ORF">HG542_14840</name>
</gene>
<dbReference type="Proteomes" id="UP000587462">
    <property type="component" value="Unassembled WGS sequence"/>
</dbReference>
<feature type="domain" description="DUF4232" evidence="2">
    <location>
        <begin position="50"/>
        <end position="180"/>
    </location>
</feature>
<accession>A0A7Y7B4Y2</accession>
<comment type="caution">
    <text evidence="3">The sequence shown here is derived from an EMBL/GenBank/DDBJ whole genome shotgun (WGS) entry which is preliminary data.</text>
</comment>
<evidence type="ECO:0000259" key="2">
    <source>
        <dbReference type="Pfam" id="PF14016"/>
    </source>
</evidence>
<evidence type="ECO:0000313" key="3">
    <source>
        <dbReference type="EMBL" id="NVK78940.1"/>
    </source>
</evidence>
<dbReference type="InterPro" id="IPR025326">
    <property type="entry name" value="DUF4232"/>
</dbReference>
<keyword evidence="1" id="KW-0732">Signal</keyword>
<name>A0A7Y7B4Y2_STRMO</name>
<feature type="chain" id="PRO_5031485967" evidence="1">
    <location>
        <begin position="42"/>
        <end position="188"/>
    </location>
</feature>